<dbReference type="InterPro" id="IPR013087">
    <property type="entry name" value="Znf_C2H2_type"/>
</dbReference>
<dbReference type="EMBL" id="JASWJB010000472">
    <property type="protein sequence ID" value="KAK2590193.1"/>
    <property type="molecule type" value="Genomic_DNA"/>
</dbReference>
<dbReference type="InterPro" id="IPR036236">
    <property type="entry name" value="Znf_C2H2_sf"/>
</dbReference>
<dbReference type="AlphaFoldDB" id="A0AAJ0CE46"/>
<feature type="compositionally biased region" description="Polar residues" evidence="1">
    <location>
        <begin position="44"/>
        <end position="53"/>
    </location>
</feature>
<feature type="compositionally biased region" description="Polar residues" evidence="1">
    <location>
        <begin position="317"/>
        <end position="329"/>
    </location>
</feature>
<organism evidence="3 4">
    <name type="scientific">Conoideocrella luteorostrata</name>
    <dbReference type="NCBI Taxonomy" id="1105319"/>
    <lineage>
        <taxon>Eukaryota</taxon>
        <taxon>Fungi</taxon>
        <taxon>Dikarya</taxon>
        <taxon>Ascomycota</taxon>
        <taxon>Pezizomycotina</taxon>
        <taxon>Sordariomycetes</taxon>
        <taxon>Hypocreomycetidae</taxon>
        <taxon>Hypocreales</taxon>
        <taxon>Clavicipitaceae</taxon>
        <taxon>Conoideocrella</taxon>
    </lineage>
</organism>
<name>A0AAJ0CE46_9HYPO</name>
<gene>
    <name evidence="3" type="ORF">QQS21_012122</name>
</gene>
<evidence type="ECO:0000313" key="4">
    <source>
        <dbReference type="Proteomes" id="UP001251528"/>
    </source>
</evidence>
<keyword evidence="4" id="KW-1185">Reference proteome</keyword>
<evidence type="ECO:0000313" key="3">
    <source>
        <dbReference type="EMBL" id="KAK2590193.1"/>
    </source>
</evidence>
<feature type="region of interest" description="Disordered" evidence="1">
    <location>
        <begin position="27"/>
        <end position="53"/>
    </location>
</feature>
<feature type="domain" description="C2H2-type" evidence="2">
    <location>
        <begin position="187"/>
        <end position="210"/>
    </location>
</feature>
<dbReference type="Gene3D" id="3.30.160.60">
    <property type="entry name" value="Classic Zinc Finger"/>
    <property type="match status" value="1"/>
</dbReference>
<dbReference type="PROSITE" id="PS00028">
    <property type="entry name" value="ZINC_FINGER_C2H2_1"/>
    <property type="match status" value="1"/>
</dbReference>
<dbReference type="SUPFAM" id="SSF57667">
    <property type="entry name" value="beta-beta-alpha zinc fingers"/>
    <property type="match status" value="1"/>
</dbReference>
<reference evidence="3" key="1">
    <citation type="submission" date="2023-06" db="EMBL/GenBank/DDBJ databases">
        <title>Conoideocrella luteorostrata (Hypocreales: Clavicipitaceae), a potential biocontrol fungus for elongate hemlock scale in United States Christmas tree production areas.</title>
        <authorList>
            <person name="Barrett H."/>
            <person name="Lovett B."/>
            <person name="Macias A.M."/>
            <person name="Stajich J.E."/>
            <person name="Kasson M.T."/>
        </authorList>
    </citation>
    <scope>NUCLEOTIDE SEQUENCE</scope>
    <source>
        <strain evidence="3">ARSEF 14590</strain>
    </source>
</reference>
<accession>A0AAJ0CE46</accession>
<evidence type="ECO:0000259" key="2">
    <source>
        <dbReference type="PROSITE" id="PS00028"/>
    </source>
</evidence>
<proteinExistence type="predicted"/>
<feature type="compositionally biased region" description="Low complexity" evidence="1">
    <location>
        <begin position="98"/>
        <end position="113"/>
    </location>
</feature>
<feature type="region of interest" description="Disordered" evidence="1">
    <location>
        <begin position="88"/>
        <end position="144"/>
    </location>
</feature>
<dbReference type="Proteomes" id="UP001251528">
    <property type="component" value="Unassembled WGS sequence"/>
</dbReference>
<feature type="region of interest" description="Disordered" evidence="1">
    <location>
        <begin position="308"/>
        <end position="329"/>
    </location>
</feature>
<sequence>MSSSAPMPSIPPAQRAPISLIRREAHITDTSRASPPRTPRVSVVRTNSPTHQTSAVRSQIQVQTTIPHMWELSKHAKHNTSIAVPPARAVSPKAGSESTPVPVSVSAPTPASRGRGRPKGWKPGMPYATRRGNGSSNWTKSPRQIRQARVNAPPLVWKRRPGRPKAASPTPKELYHRANPEFIAFLCEWRGCKAELHNLDTLRKHVNVVHIHGKEHCQWAQCHAERLQGTQDWQSHLEEAHFIPLRWHVGDGPRNTSGTAPELPGESRDAIPDFLMGPDGRQITPSIKDQQLEDFATWRENRRKLKKLLIQRDENMPTESESSESSGDL</sequence>
<feature type="compositionally biased region" description="Polar residues" evidence="1">
    <location>
        <begin position="132"/>
        <end position="144"/>
    </location>
</feature>
<comment type="caution">
    <text evidence="3">The sequence shown here is derived from an EMBL/GenBank/DDBJ whole genome shotgun (WGS) entry which is preliminary data.</text>
</comment>
<evidence type="ECO:0000256" key="1">
    <source>
        <dbReference type="SAM" id="MobiDB-lite"/>
    </source>
</evidence>
<protein>
    <recommendedName>
        <fullName evidence="2">C2H2-type domain-containing protein</fullName>
    </recommendedName>
</protein>